<dbReference type="GO" id="GO:0016740">
    <property type="term" value="F:transferase activity"/>
    <property type="evidence" value="ECO:0007669"/>
    <property type="project" value="UniProtKB-KW"/>
</dbReference>
<dbReference type="InterPro" id="IPR029055">
    <property type="entry name" value="Ntn_hydrolases_N"/>
</dbReference>
<dbReference type="Gene3D" id="3.60.60.10">
    <property type="entry name" value="Penicillin V Acylase, Chain A"/>
    <property type="match status" value="1"/>
</dbReference>
<keyword evidence="3" id="KW-1185">Reference proteome</keyword>
<dbReference type="PANTHER" id="PTHR34180:SF1">
    <property type="entry name" value="BETA-ALANYL-DOPAMINE_CARCININE HYDROLASE"/>
    <property type="match status" value="1"/>
</dbReference>
<dbReference type="RefSeq" id="WP_271713001.1">
    <property type="nucleotide sequence ID" value="NZ_AP024169.1"/>
</dbReference>
<evidence type="ECO:0000259" key="1">
    <source>
        <dbReference type="Pfam" id="PF03417"/>
    </source>
</evidence>
<reference evidence="2 3" key="1">
    <citation type="submission" date="2020-11" db="EMBL/GenBank/DDBJ databases">
        <title>Draft genome sequencing of a Lachnospiraceae strain isolated from anoxic soil subjected to BSD treatment.</title>
        <authorList>
            <person name="Uek A."/>
            <person name="Tonouchi A."/>
        </authorList>
    </citation>
    <scope>NUCLEOTIDE SEQUENCE [LARGE SCALE GENOMIC DNA]</scope>
    <source>
        <strain evidence="2 3">TB5</strain>
    </source>
</reference>
<dbReference type="InterPro" id="IPR047801">
    <property type="entry name" value="Peptidase_C45"/>
</dbReference>
<name>A0A7R7IF96_9FIRM</name>
<dbReference type="AlphaFoldDB" id="A0A7R7IF96"/>
<keyword evidence="2" id="KW-0808">Transferase</keyword>
<dbReference type="KEGG" id="ahb:bsdtb5_32080"/>
<protein>
    <submittedName>
        <fullName evidence="2">Acyl-CoA--6-aminopenicillanic acid acyl-transferase</fullName>
    </submittedName>
</protein>
<evidence type="ECO:0000313" key="3">
    <source>
        <dbReference type="Proteomes" id="UP000595897"/>
    </source>
</evidence>
<dbReference type="InterPro" id="IPR047794">
    <property type="entry name" value="C45_proenzyme-like"/>
</dbReference>
<gene>
    <name evidence="2" type="ORF">bsdtb5_32080</name>
</gene>
<dbReference type="NCBIfam" id="NF040521">
    <property type="entry name" value="C45_proenzyme"/>
    <property type="match status" value="1"/>
</dbReference>
<evidence type="ECO:0000313" key="2">
    <source>
        <dbReference type="EMBL" id="BCN31913.1"/>
    </source>
</evidence>
<dbReference type="Pfam" id="PF03417">
    <property type="entry name" value="AAT"/>
    <property type="match status" value="1"/>
</dbReference>
<proteinExistence type="predicted"/>
<accession>A0A7R7IF96</accession>
<dbReference type="EMBL" id="AP024169">
    <property type="protein sequence ID" value="BCN31913.1"/>
    <property type="molecule type" value="Genomic_DNA"/>
</dbReference>
<organism evidence="2 3">
    <name type="scientific">Anaeromicropila herbilytica</name>
    <dbReference type="NCBI Taxonomy" id="2785025"/>
    <lineage>
        <taxon>Bacteria</taxon>
        <taxon>Bacillati</taxon>
        <taxon>Bacillota</taxon>
        <taxon>Clostridia</taxon>
        <taxon>Lachnospirales</taxon>
        <taxon>Lachnospiraceae</taxon>
        <taxon>Anaeromicropila</taxon>
    </lineage>
</organism>
<sequence>MKSKVMEFKHCVVEGTAYEAGKQLGNMLKDDKTFITAMTSPFMGGSKISKHQLTRVMDLYDKFCPGTNDEITGFADAIGANAEDVVYYFAFLQNRLSNCSHIVLTPSISENSQIYLGRNYDFHWNEKPLLIESRIKGQYNQIGFGCQVFGRFDGMNEHGLCITTSAGVINPEYTEEGFVFPVVVRAILNNCKTVKEAIELFDSMQIADYRNFIIADRYGDAALIEVAASKRALKMAGNTENDKYLFSTNHYNIPSMKELGYPIVKHSIVRHNAIKACIEASLPKISKAELKKILSTTMPEGVCCHHYEDGMGTLWSLVFDPMQMEVDICFGSPNINQWKTFNLNNPTGVKKYSAMLPNESATPDFWKPVSNS</sequence>
<dbReference type="Proteomes" id="UP000595897">
    <property type="component" value="Chromosome"/>
</dbReference>
<dbReference type="InterPro" id="IPR005079">
    <property type="entry name" value="Peptidase_C45_hydrolase"/>
</dbReference>
<dbReference type="PANTHER" id="PTHR34180">
    <property type="entry name" value="PEPTIDASE C45"/>
    <property type="match status" value="1"/>
</dbReference>
<dbReference type="SUPFAM" id="SSF56235">
    <property type="entry name" value="N-terminal nucleophile aminohydrolases (Ntn hydrolases)"/>
    <property type="match status" value="1"/>
</dbReference>
<feature type="domain" description="Peptidase C45 hydrolase" evidence="1">
    <location>
        <begin position="111"/>
        <end position="334"/>
    </location>
</feature>